<proteinExistence type="predicted"/>
<comment type="caution">
    <text evidence="2">The sequence shown here is derived from an EMBL/GenBank/DDBJ whole genome shotgun (WGS) entry which is preliminary data.</text>
</comment>
<dbReference type="Pfam" id="PF04055">
    <property type="entry name" value="Radical_SAM"/>
    <property type="match status" value="1"/>
</dbReference>
<dbReference type="SMART" id="SM00729">
    <property type="entry name" value="Elp3"/>
    <property type="match status" value="1"/>
</dbReference>
<dbReference type="GO" id="GO:0051536">
    <property type="term" value="F:iron-sulfur cluster binding"/>
    <property type="evidence" value="ECO:0007669"/>
    <property type="project" value="InterPro"/>
</dbReference>
<dbReference type="CDD" id="cd01335">
    <property type="entry name" value="Radical_SAM"/>
    <property type="match status" value="1"/>
</dbReference>
<dbReference type="AlphaFoldDB" id="A0A2N3G832"/>
<accession>A0A2N3G832</accession>
<dbReference type="SUPFAM" id="SSF102114">
    <property type="entry name" value="Radical SAM enzymes"/>
    <property type="match status" value="1"/>
</dbReference>
<dbReference type="InterPro" id="IPR006638">
    <property type="entry name" value="Elp3/MiaA/NifB-like_rSAM"/>
</dbReference>
<evidence type="ECO:0000259" key="1">
    <source>
        <dbReference type="PROSITE" id="PS51918"/>
    </source>
</evidence>
<dbReference type="PROSITE" id="PS51918">
    <property type="entry name" value="RADICAL_SAM"/>
    <property type="match status" value="1"/>
</dbReference>
<dbReference type="SFLD" id="SFLDS00029">
    <property type="entry name" value="Radical_SAM"/>
    <property type="match status" value="1"/>
</dbReference>
<evidence type="ECO:0000313" key="2">
    <source>
        <dbReference type="EMBL" id="PKQ28871.1"/>
    </source>
</evidence>
<dbReference type="Pfam" id="PF19864">
    <property type="entry name" value="Radical_SAM_N2"/>
    <property type="match status" value="1"/>
</dbReference>
<dbReference type="NCBIfam" id="TIGR03960">
    <property type="entry name" value="rSAM_fuse_unch"/>
    <property type="match status" value="1"/>
</dbReference>
<dbReference type="InterPro" id="IPR058240">
    <property type="entry name" value="rSAM_sf"/>
</dbReference>
<sequence>MVKQGNLWPRIEPLLSRVTRPSRYTGGEWNAPDIQKGGTTVALAYPDVYEIGTSNLGLAILREVVNEIEGASAERVYSPWIDMEAEMRDEGIELFSLETHRPVRDFDIFGISIPHELTFTNVLNLIDLAGLPLRASERTEGPIVIGGGGGAANPEPLADFFDIIFLGESEKAMIGLVEIVTRGKAQGASREHVIDELSKLPGAYRPSDYVPVYAKGGMLTGITPRHGAPAQQKKNLVDIDRWFYPKRPIVPFCEVVHDRLNVELFRGCTRGCRFCQAGMIGRPVRERTAGEVVKMVDELASVTGYDEVSLCSLSSADYSRIEDVASRVAQICEHRQMVMALPSLRMDAMSMQLAMRFGVIGRGSLTFAPEAGTERLRRVINKPISERDMIDAVIFSAKAGRRRIKLYFMIGLPTETDEDVAEISKLVFRLRDAARAERLTPPAFNVSVSTFVPKSHTPFQWCSQESAESIAHKQDILKSSLRARSVKLSWHDSGMTIVESLLARGDRSLSRVVERVWKAGGRFDSWSEHFDFASWRQAALAEGVDFDFYLVRERGEDEVFPWDHLDFGVDKEYLRVEFARALRGETTADCRSGDCSGCGVCESFGVEPSLKGVE</sequence>
<reference evidence="2 3" key="1">
    <citation type="journal article" date="2017" name="ISME J.">
        <title>Potential for microbial H2 and metal transformations associated with novel bacteria and archaea in deep terrestrial subsurface sediments.</title>
        <authorList>
            <person name="Hernsdorf A.W."/>
            <person name="Amano Y."/>
            <person name="Miyakawa K."/>
            <person name="Ise K."/>
            <person name="Suzuki Y."/>
            <person name="Anantharaman K."/>
            <person name="Probst A."/>
            <person name="Burstein D."/>
            <person name="Thomas B.C."/>
            <person name="Banfield J.F."/>
        </authorList>
    </citation>
    <scope>NUCLEOTIDE SEQUENCE [LARGE SCALE GENOMIC DNA]</scope>
    <source>
        <strain evidence="2">HGW-Actinobacteria-3</strain>
    </source>
</reference>
<dbReference type="PANTHER" id="PTHR42731:SF1">
    <property type="entry name" value="RADICAL SAM DOMAIN PROTEIN"/>
    <property type="match status" value="1"/>
</dbReference>
<name>A0A2N3G832_9ACTN</name>
<evidence type="ECO:0000313" key="3">
    <source>
        <dbReference type="Proteomes" id="UP000233654"/>
    </source>
</evidence>
<dbReference type="EMBL" id="PHEX01000003">
    <property type="protein sequence ID" value="PKQ28871.1"/>
    <property type="molecule type" value="Genomic_DNA"/>
</dbReference>
<feature type="domain" description="Radical SAM core" evidence="1">
    <location>
        <begin position="254"/>
        <end position="487"/>
    </location>
</feature>
<dbReference type="SFLD" id="SFLDG01082">
    <property type="entry name" value="B12-binding_domain_containing"/>
    <property type="match status" value="1"/>
</dbReference>
<organism evidence="2 3">
    <name type="scientific">Candidatus Anoxymicrobium japonicum</name>
    <dbReference type="NCBI Taxonomy" id="2013648"/>
    <lineage>
        <taxon>Bacteria</taxon>
        <taxon>Bacillati</taxon>
        <taxon>Actinomycetota</taxon>
        <taxon>Candidatus Geothermincolia</taxon>
        <taxon>Candidatus Geothermincolales</taxon>
        <taxon>Candidatus Anoxymicrobiaceae</taxon>
        <taxon>Candidatus Anoxymicrobium</taxon>
    </lineage>
</organism>
<gene>
    <name evidence="2" type="ORF">CVT63_00445</name>
</gene>
<protein>
    <submittedName>
        <fullName evidence="2">B12-binding domain-containing radical SAM protein</fullName>
    </submittedName>
</protein>
<dbReference type="Gene3D" id="3.30.750.200">
    <property type="match status" value="1"/>
</dbReference>
<dbReference type="Proteomes" id="UP000233654">
    <property type="component" value="Unassembled WGS sequence"/>
</dbReference>
<dbReference type="InterPro" id="IPR045784">
    <property type="entry name" value="Radical_SAM_N2"/>
</dbReference>
<dbReference type="Gene3D" id="3.30.750.210">
    <property type="match status" value="1"/>
</dbReference>
<dbReference type="InterPro" id="IPR023862">
    <property type="entry name" value="CHP03960_rSAM"/>
</dbReference>
<dbReference type="InterPro" id="IPR007197">
    <property type="entry name" value="rSAM"/>
</dbReference>
<dbReference type="PANTHER" id="PTHR42731">
    <property type="entry name" value="SLL1084 PROTEIN"/>
    <property type="match status" value="1"/>
</dbReference>
<dbReference type="GO" id="GO:0003824">
    <property type="term" value="F:catalytic activity"/>
    <property type="evidence" value="ECO:0007669"/>
    <property type="project" value="InterPro"/>
</dbReference>